<gene>
    <name evidence="2" type="ORF">AWJ07_19055</name>
</gene>
<organism evidence="2">
    <name type="scientific">Shewanella frigidimarina</name>
    <dbReference type="NCBI Taxonomy" id="56812"/>
    <lineage>
        <taxon>Bacteria</taxon>
        <taxon>Pseudomonadati</taxon>
        <taxon>Pseudomonadota</taxon>
        <taxon>Gammaproteobacteria</taxon>
        <taxon>Alteromonadales</taxon>
        <taxon>Shewanellaceae</taxon>
        <taxon>Shewanella</taxon>
    </lineage>
</organism>
<dbReference type="InterPro" id="IPR008249">
    <property type="entry name" value="UPF0231"/>
</dbReference>
<comment type="similarity">
    <text evidence="1">Belongs to the UPF0231 family.</text>
</comment>
<reference evidence="2 3" key="1">
    <citation type="submission" date="2016-01" db="EMBL/GenBank/DDBJ databases">
        <title>Draft genome of the antarctic isolate Shewanella frigidimarina Ag06-30.</title>
        <authorList>
            <person name="Parmeciano Di Noto G."/>
            <person name="Vazquez S."/>
            <person name="Mac Cormack W."/>
            <person name="Iriarte A."/>
            <person name="Quiroga C."/>
        </authorList>
    </citation>
    <scope>NUCLEOTIDE SEQUENCE [LARGE SCALE GENOMIC DNA]</scope>
    <source>
        <strain evidence="2 3">Ag06-30</strain>
    </source>
</reference>
<evidence type="ECO:0000313" key="3">
    <source>
        <dbReference type="Proteomes" id="UP000055702"/>
    </source>
</evidence>
<dbReference type="PIRSF" id="PIRSF006287">
    <property type="entry name" value="UCP006287"/>
    <property type="match status" value="1"/>
</dbReference>
<accession>A0A106BYE3</accession>
<dbReference type="Proteomes" id="UP000055702">
    <property type="component" value="Unassembled WGS sequence"/>
</dbReference>
<comment type="caution">
    <text evidence="2">The sequence shown here is derived from an EMBL/GenBank/DDBJ whole genome shotgun (WGS) entry which is preliminary data.</text>
</comment>
<dbReference type="Pfam" id="PF06062">
    <property type="entry name" value="UPF0231"/>
    <property type="match status" value="1"/>
</dbReference>
<evidence type="ECO:0000313" key="2">
    <source>
        <dbReference type="EMBL" id="KVX00883.1"/>
    </source>
</evidence>
<dbReference type="NCBIfam" id="NF003582">
    <property type="entry name" value="PRK05248.3-3"/>
    <property type="match status" value="1"/>
</dbReference>
<evidence type="ECO:0000256" key="1">
    <source>
        <dbReference type="ARBA" id="ARBA00005367"/>
    </source>
</evidence>
<proteinExistence type="inferred from homology"/>
<dbReference type="AlphaFoldDB" id="A0A106BYE3"/>
<protein>
    <submittedName>
        <fullName evidence="2">Uncharacterized protein</fullName>
    </submittedName>
</protein>
<sequence length="123" mass="14160">MEYQFRRNRLEGSVFAEFSMGHEVLGRWFAEELGDDKSKANHILTQIVLIKSGALNHFRDVGGELTIDIDSEQVRVFASVIDSEEEHLLEDYMSLYDAESESYCGLEDFESVLQSWLAFIQET</sequence>
<name>A0A106BYE3_SHEFR</name>
<dbReference type="RefSeq" id="WP_059746625.1">
    <property type="nucleotide sequence ID" value="NZ_JBOZOX010000016.1"/>
</dbReference>
<dbReference type="EMBL" id="LRDC01000031">
    <property type="protein sequence ID" value="KVX00883.1"/>
    <property type="molecule type" value="Genomic_DNA"/>
</dbReference>